<dbReference type="InterPro" id="IPR036397">
    <property type="entry name" value="RNaseH_sf"/>
</dbReference>
<evidence type="ECO:0000256" key="2">
    <source>
        <dbReference type="ARBA" id="ARBA00035032"/>
    </source>
</evidence>
<evidence type="ECO:0000313" key="5">
    <source>
        <dbReference type="Proteomes" id="UP001404845"/>
    </source>
</evidence>
<accession>A0ABU9ZFX5</accession>
<proteinExistence type="inferred from homology"/>
<evidence type="ECO:0000256" key="1">
    <source>
        <dbReference type="ARBA" id="ARBA00035012"/>
    </source>
</evidence>
<reference evidence="4 5" key="1">
    <citation type="journal article" date="2023" name="PLoS ONE">
        <title>Complete genome assembly of Hawai'i environmental nontuberculous mycobacteria reveals unexpected co-isolation with methylobacteria.</title>
        <authorList>
            <person name="Hendrix J."/>
            <person name="Epperson L.E."/>
            <person name="Tong E.I."/>
            <person name="Chan Y.L."/>
            <person name="Hasan N.A."/>
            <person name="Dawrs S.N."/>
            <person name="Norton G.J."/>
            <person name="Virdi R."/>
            <person name="Crooks J.L."/>
            <person name="Chan E.D."/>
            <person name="Honda J.R."/>
            <person name="Strong M."/>
        </authorList>
    </citation>
    <scope>NUCLEOTIDE SEQUENCE [LARGE SCALE GENOMIC DNA]</scope>
    <source>
        <strain evidence="4 5">NJH_HI01</strain>
    </source>
</reference>
<name>A0ABU9ZFX5_9HYPH</name>
<organism evidence="4 5">
    <name type="scientific">Methylorubrum rhodesianum</name>
    <dbReference type="NCBI Taxonomy" id="29427"/>
    <lineage>
        <taxon>Bacteria</taxon>
        <taxon>Pseudomonadati</taxon>
        <taxon>Pseudomonadota</taxon>
        <taxon>Alphaproteobacteria</taxon>
        <taxon>Hyphomicrobiales</taxon>
        <taxon>Methylobacteriaceae</taxon>
        <taxon>Methylorubrum</taxon>
    </lineage>
</organism>
<evidence type="ECO:0000313" key="4">
    <source>
        <dbReference type="EMBL" id="MEN3230217.1"/>
    </source>
</evidence>
<dbReference type="EMBL" id="JAQYXL010000001">
    <property type="protein sequence ID" value="MEN3230217.1"/>
    <property type="molecule type" value="Genomic_DNA"/>
</dbReference>
<dbReference type="InterPro" id="IPR003165">
    <property type="entry name" value="Piwi"/>
</dbReference>
<dbReference type="CDD" id="cd04659">
    <property type="entry name" value="Piwi_piwi-like_ProArk"/>
    <property type="match status" value="1"/>
</dbReference>
<dbReference type="Proteomes" id="UP001404845">
    <property type="component" value="Unassembled WGS sequence"/>
</dbReference>
<dbReference type="SMART" id="SM00950">
    <property type="entry name" value="Piwi"/>
    <property type="match status" value="1"/>
</dbReference>
<comment type="similarity">
    <text evidence="1">Belongs to the argonaute family. Long pAgo subfamily.</text>
</comment>
<comment type="caution">
    <text evidence="4">The sequence shown here is derived from an EMBL/GenBank/DDBJ whole genome shotgun (WGS) entry which is preliminary data.</text>
</comment>
<gene>
    <name evidence="4" type="ORF">PUR21_21675</name>
</gene>
<dbReference type="RefSeq" id="WP_345971633.1">
    <property type="nucleotide sequence ID" value="NZ_JAQYXL010000001.1"/>
</dbReference>
<dbReference type="Gene3D" id="3.30.420.10">
    <property type="entry name" value="Ribonuclease H-like superfamily/Ribonuclease H"/>
    <property type="match status" value="1"/>
</dbReference>
<feature type="domain" description="Piwi" evidence="3">
    <location>
        <begin position="149"/>
        <end position="468"/>
    </location>
</feature>
<dbReference type="InterPro" id="IPR012337">
    <property type="entry name" value="RNaseH-like_sf"/>
</dbReference>
<dbReference type="SUPFAM" id="SSF53098">
    <property type="entry name" value="Ribonuclease H-like"/>
    <property type="match status" value="1"/>
</dbReference>
<sequence length="480" mass="53721">MIAPHVLQEPPLEFGDGGRHIDPRFGLIEYGPLQPLAGDRVRLGVIGTSETVEGFGTFIERCTVGIDGKPGKEGQRTLPNLYPPFPGIGNRNPFRCTFEADPLARRLIPARDVERIIAIPKQSDAVKAAVELFSEQAVSMLEGSAKPDVIVVALPVDLICKLVNARSSGDDEESDTELNFRDMLKARLLLLSVPSQIAWPTLWDDKAKIPRKLKDTLRQVQDPATRAWNLLNALFYKAGKVPWRLPHPEGAYKASYLGIGFYRDLAGQRLLTSTAQMFDERGRGLILRGARARTDKGDRHPYLERNDAYELLIKAIKAYRAHHGHAPARLVILKTSRFERGEVDGIGQAADEMQVQQRDLVWVSENPHATLFREGDYPPLRGTFLQLGKEGLLFTRGSVPYYGTYPGLRVPRPLLLKPHSCDTPLPELAEEVLALTKMNWNTTQFDQASPIPIRAARQVGRVLKHVSFGQADQHDYRFYS</sequence>
<keyword evidence="5" id="KW-1185">Reference proteome</keyword>
<protein>
    <recommendedName>
        <fullName evidence="2">Protein argonaute</fullName>
    </recommendedName>
</protein>
<evidence type="ECO:0000259" key="3">
    <source>
        <dbReference type="SMART" id="SM00950"/>
    </source>
</evidence>